<dbReference type="GO" id="GO:0022857">
    <property type="term" value="F:transmembrane transporter activity"/>
    <property type="evidence" value="ECO:0007669"/>
    <property type="project" value="InterPro"/>
</dbReference>
<comment type="caution">
    <text evidence="7">The sequence shown here is derived from an EMBL/GenBank/DDBJ whole genome shotgun (WGS) entry which is preliminary data.</text>
</comment>
<dbReference type="InterPro" id="IPR005828">
    <property type="entry name" value="MFS_sugar_transport-like"/>
</dbReference>
<feature type="transmembrane region" description="Helical" evidence="5">
    <location>
        <begin position="107"/>
        <end position="125"/>
    </location>
</feature>
<evidence type="ECO:0000256" key="3">
    <source>
        <dbReference type="ARBA" id="ARBA00022989"/>
    </source>
</evidence>
<feature type="transmembrane region" description="Helical" evidence="5">
    <location>
        <begin position="43"/>
        <end position="68"/>
    </location>
</feature>
<evidence type="ECO:0000256" key="5">
    <source>
        <dbReference type="SAM" id="Phobius"/>
    </source>
</evidence>
<accession>A0AAV4J558</accession>
<keyword evidence="2 5" id="KW-0812">Transmembrane</keyword>
<name>A0AAV4J558_9GAST</name>
<dbReference type="SUPFAM" id="SSF103473">
    <property type="entry name" value="MFS general substrate transporter"/>
    <property type="match status" value="1"/>
</dbReference>
<gene>
    <name evidence="7" type="ORF">ElyMa_001509600</name>
</gene>
<evidence type="ECO:0000259" key="6">
    <source>
        <dbReference type="PROSITE" id="PS50850"/>
    </source>
</evidence>
<proteinExistence type="predicted"/>
<evidence type="ECO:0000256" key="1">
    <source>
        <dbReference type="ARBA" id="ARBA00004141"/>
    </source>
</evidence>
<dbReference type="InterPro" id="IPR005829">
    <property type="entry name" value="Sugar_transporter_CS"/>
</dbReference>
<reference evidence="7 8" key="1">
    <citation type="journal article" date="2021" name="Elife">
        <title>Chloroplast acquisition without the gene transfer in kleptoplastic sea slugs, Plakobranchus ocellatus.</title>
        <authorList>
            <person name="Maeda T."/>
            <person name="Takahashi S."/>
            <person name="Yoshida T."/>
            <person name="Shimamura S."/>
            <person name="Takaki Y."/>
            <person name="Nagai Y."/>
            <person name="Toyoda A."/>
            <person name="Suzuki Y."/>
            <person name="Arimoto A."/>
            <person name="Ishii H."/>
            <person name="Satoh N."/>
            <person name="Nishiyama T."/>
            <person name="Hasebe M."/>
            <person name="Maruyama T."/>
            <person name="Minagawa J."/>
            <person name="Obokata J."/>
            <person name="Shigenobu S."/>
        </authorList>
    </citation>
    <scope>NUCLEOTIDE SEQUENCE [LARGE SCALE GENOMIC DNA]</scope>
</reference>
<evidence type="ECO:0000256" key="2">
    <source>
        <dbReference type="ARBA" id="ARBA00022692"/>
    </source>
</evidence>
<dbReference type="Gene3D" id="1.20.1250.20">
    <property type="entry name" value="MFS general substrate transporter like domains"/>
    <property type="match status" value="1"/>
</dbReference>
<keyword evidence="3 5" id="KW-1133">Transmembrane helix</keyword>
<dbReference type="PROSITE" id="PS50850">
    <property type="entry name" value="MFS"/>
    <property type="match status" value="1"/>
</dbReference>
<feature type="domain" description="Major facilitator superfamily (MFS) profile" evidence="6">
    <location>
        <begin position="1"/>
        <end position="203"/>
    </location>
</feature>
<dbReference type="PANTHER" id="PTHR24064">
    <property type="entry name" value="SOLUTE CARRIER FAMILY 22 MEMBER"/>
    <property type="match status" value="1"/>
</dbReference>
<sequence length="203" mass="22530">MGGLCVGACLAGQLGDALGRKKTIYLFVLEHSVFNILAAFSPSWQLFAVCRFFIGLGIGGILVVSFTYGMEFLPTRWRPMCACLPSWAMGVSMFALTAWLLEDWAQLHLICGLCGLPALFGYFFVPESLRYLTVKGRLHEAEGVIARIAKTNGKALPPMTSEVLQAVAENEKKTRANEAQYTYLDIFANRNTTKITLILCFEW</sequence>
<dbReference type="InterPro" id="IPR020846">
    <property type="entry name" value="MFS_dom"/>
</dbReference>
<comment type="subcellular location">
    <subcellularLocation>
        <location evidence="1">Membrane</location>
        <topology evidence="1">Multi-pass membrane protein</topology>
    </subcellularLocation>
</comment>
<dbReference type="InterPro" id="IPR036259">
    <property type="entry name" value="MFS_trans_sf"/>
</dbReference>
<evidence type="ECO:0000256" key="4">
    <source>
        <dbReference type="ARBA" id="ARBA00023136"/>
    </source>
</evidence>
<dbReference type="EMBL" id="BMAT01002979">
    <property type="protein sequence ID" value="GFS17973.1"/>
    <property type="molecule type" value="Genomic_DNA"/>
</dbReference>
<keyword evidence="4 5" id="KW-0472">Membrane</keyword>
<dbReference type="Proteomes" id="UP000762676">
    <property type="component" value="Unassembled WGS sequence"/>
</dbReference>
<keyword evidence="8" id="KW-1185">Reference proteome</keyword>
<feature type="transmembrane region" description="Helical" evidence="5">
    <location>
        <begin position="80"/>
        <end position="101"/>
    </location>
</feature>
<protein>
    <submittedName>
        <fullName evidence="7">Solute carrier family 22 member 21</fullName>
    </submittedName>
</protein>
<dbReference type="PROSITE" id="PS00217">
    <property type="entry name" value="SUGAR_TRANSPORT_2"/>
    <property type="match status" value="1"/>
</dbReference>
<organism evidence="7 8">
    <name type="scientific">Elysia marginata</name>
    <dbReference type="NCBI Taxonomy" id="1093978"/>
    <lineage>
        <taxon>Eukaryota</taxon>
        <taxon>Metazoa</taxon>
        <taxon>Spiralia</taxon>
        <taxon>Lophotrochozoa</taxon>
        <taxon>Mollusca</taxon>
        <taxon>Gastropoda</taxon>
        <taxon>Heterobranchia</taxon>
        <taxon>Euthyneura</taxon>
        <taxon>Panpulmonata</taxon>
        <taxon>Sacoglossa</taxon>
        <taxon>Placobranchoidea</taxon>
        <taxon>Plakobranchidae</taxon>
        <taxon>Elysia</taxon>
    </lineage>
</organism>
<dbReference type="GO" id="GO:0016020">
    <property type="term" value="C:membrane"/>
    <property type="evidence" value="ECO:0007669"/>
    <property type="project" value="UniProtKB-SubCell"/>
</dbReference>
<evidence type="ECO:0000313" key="8">
    <source>
        <dbReference type="Proteomes" id="UP000762676"/>
    </source>
</evidence>
<dbReference type="AlphaFoldDB" id="A0AAV4J558"/>
<evidence type="ECO:0000313" key="7">
    <source>
        <dbReference type="EMBL" id="GFS17973.1"/>
    </source>
</evidence>
<dbReference type="Pfam" id="PF00083">
    <property type="entry name" value="Sugar_tr"/>
    <property type="match status" value="1"/>
</dbReference>